<keyword evidence="3" id="KW-1185">Reference proteome</keyword>
<dbReference type="EMBL" id="JBHMFI010000001">
    <property type="protein sequence ID" value="MFB9070964.1"/>
    <property type="molecule type" value="Genomic_DNA"/>
</dbReference>
<sequence length="79" mass="8787">MPTLCPSPSRELTPSGTAQNRLAQSGMEQSEATPARPCRAFWRRTPATIRPWKPRPIGTASRSPWSPRELSPSPRHRPG</sequence>
<reference evidence="2 3" key="1">
    <citation type="submission" date="2024-09" db="EMBL/GenBank/DDBJ databases">
        <authorList>
            <person name="Sun Q."/>
            <person name="Mori K."/>
        </authorList>
    </citation>
    <scope>NUCLEOTIDE SEQUENCE [LARGE SCALE GENOMIC DNA]</scope>
    <source>
        <strain evidence="2 3">CCM 7609</strain>
    </source>
</reference>
<evidence type="ECO:0000256" key="1">
    <source>
        <dbReference type="SAM" id="MobiDB-lite"/>
    </source>
</evidence>
<evidence type="ECO:0000313" key="2">
    <source>
        <dbReference type="EMBL" id="MFB9070964.1"/>
    </source>
</evidence>
<protein>
    <submittedName>
        <fullName evidence="2">Uncharacterized protein</fullName>
    </submittedName>
</protein>
<accession>A0ABV5FWA3</accession>
<proteinExistence type="predicted"/>
<feature type="compositionally biased region" description="Polar residues" evidence="1">
    <location>
        <begin position="10"/>
        <end position="32"/>
    </location>
</feature>
<dbReference type="Proteomes" id="UP001589575">
    <property type="component" value="Unassembled WGS sequence"/>
</dbReference>
<evidence type="ECO:0000313" key="3">
    <source>
        <dbReference type="Proteomes" id="UP001589575"/>
    </source>
</evidence>
<comment type="caution">
    <text evidence="2">The sequence shown here is derived from an EMBL/GenBank/DDBJ whole genome shotgun (WGS) entry which is preliminary data.</text>
</comment>
<gene>
    <name evidence="2" type="ORF">ACFFX0_07070</name>
</gene>
<organism evidence="2 3">
    <name type="scientific">Citricoccus parietis</name>
    <dbReference type="NCBI Taxonomy" id="592307"/>
    <lineage>
        <taxon>Bacteria</taxon>
        <taxon>Bacillati</taxon>
        <taxon>Actinomycetota</taxon>
        <taxon>Actinomycetes</taxon>
        <taxon>Micrococcales</taxon>
        <taxon>Micrococcaceae</taxon>
        <taxon>Citricoccus</taxon>
    </lineage>
</organism>
<feature type="region of interest" description="Disordered" evidence="1">
    <location>
        <begin position="1"/>
        <end position="79"/>
    </location>
</feature>
<name>A0ABV5FWA3_9MICC</name>